<organism evidence="1 2">
    <name type="scientific">Pantoea coffeiphila</name>
    <dbReference type="NCBI Taxonomy" id="1465635"/>
    <lineage>
        <taxon>Bacteria</taxon>
        <taxon>Pseudomonadati</taxon>
        <taxon>Pseudomonadota</taxon>
        <taxon>Gammaproteobacteria</taxon>
        <taxon>Enterobacterales</taxon>
        <taxon>Erwiniaceae</taxon>
        <taxon>Pantoea</taxon>
    </lineage>
</organism>
<dbReference type="SUPFAM" id="SSF102462">
    <property type="entry name" value="Peptidyl-tRNA hydrolase II"/>
    <property type="match status" value="1"/>
</dbReference>
<evidence type="ECO:0000313" key="2">
    <source>
        <dbReference type="Proteomes" id="UP000239181"/>
    </source>
</evidence>
<proteinExistence type="predicted"/>
<gene>
    <name evidence="1" type="ORF">CQW29_09225</name>
</gene>
<dbReference type="PIRSF" id="PIRSF033736">
    <property type="entry name" value="UCP033763"/>
    <property type="match status" value="1"/>
</dbReference>
<dbReference type="InterPro" id="IPR023476">
    <property type="entry name" value="Pep_tRNA_hydro_II_dom_sf"/>
</dbReference>
<reference evidence="1 2" key="1">
    <citation type="submission" date="2017-10" db="EMBL/GenBank/DDBJ databases">
        <title>Draft genome of two endophytic bacteria isolated from 'guarana' Paullinia cupana (Mart.) Ducke.</title>
        <authorList>
            <person name="Siqueira K.A."/>
            <person name="Liotti R.G."/>
            <person name="Mendes T.A."/>
            <person name="Soares M.A."/>
        </authorList>
    </citation>
    <scope>NUCLEOTIDE SEQUENCE [LARGE SCALE GENOMIC DNA]</scope>
    <source>
        <strain evidence="1 2">342</strain>
    </source>
</reference>
<dbReference type="RefSeq" id="WP_105592443.1">
    <property type="nucleotide sequence ID" value="NZ_PDET01000005.1"/>
</dbReference>
<dbReference type="InterPro" id="IPR018988">
    <property type="entry name" value="DUF2000"/>
</dbReference>
<dbReference type="OrthoDB" id="9095096at2"/>
<comment type="caution">
    <text evidence="1">The sequence shown here is derived from an EMBL/GenBank/DDBJ whole genome shotgun (WGS) entry which is preliminary data.</text>
</comment>
<sequence length="140" mass="15237">MKFDASQHRCTIVINDQLSPGLAMNAASVIGISFGRTVENLVGPDLQSADGVNYPGVIYAPLPVLLAGDDYVQQLLHIASEDEEIYAMPFSALAQSCRTYEEYGERISPVNSRQIELVAIGLIGPKKKISRLTGNLPLYK</sequence>
<dbReference type="AlphaFoldDB" id="A0A2S9ID69"/>
<dbReference type="Proteomes" id="UP000239181">
    <property type="component" value="Unassembled WGS sequence"/>
</dbReference>
<accession>A0A2S9ID69</accession>
<evidence type="ECO:0008006" key="3">
    <source>
        <dbReference type="Google" id="ProtNLM"/>
    </source>
</evidence>
<dbReference type="EMBL" id="PDET01000005">
    <property type="protein sequence ID" value="PRD15730.1"/>
    <property type="molecule type" value="Genomic_DNA"/>
</dbReference>
<name>A0A2S9ID69_9GAMM</name>
<keyword evidence="2" id="KW-1185">Reference proteome</keyword>
<dbReference type="Gene3D" id="3.40.1490.10">
    <property type="entry name" value="Bit1"/>
    <property type="match status" value="1"/>
</dbReference>
<evidence type="ECO:0000313" key="1">
    <source>
        <dbReference type="EMBL" id="PRD15730.1"/>
    </source>
</evidence>
<dbReference type="Pfam" id="PF09391">
    <property type="entry name" value="DUF2000"/>
    <property type="match status" value="1"/>
</dbReference>
<dbReference type="InterPro" id="IPR017021">
    <property type="entry name" value="UCP033763"/>
</dbReference>
<protein>
    <recommendedName>
        <fullName evidence="3">DUF2000 domain-containing protein</fullName>
    </recommendedName>
</protein>